<dbReference type="GeneID" id="41595697"/>
<dbReference type="SMART" id="SM01383">
    <property type="entry name" value="Ribosomal_L2"/>
    <property type="match status" value="1"/>
</dbReference>
<evidence type="ECO:0000256" key="5">
    <source>
        <dbReference type="ARBA" id="ARBA00023274"/>
    </source>
</evidence>
<evidence type="ECO:0000256" key="3">
    <source>
        <dbReference type="ARBA" id="ARBA00022884"/>
    </source>
</evidence>
<feature type="domain" description="Large ribosomal subunit protein uL2 RNA-binding" evidence="9">
    <location>
        <begin position="11"/>
        <end position="83"/>
    </location>
</feature>
<dbReference type="Gene3D" id="4.10.950.10">
    <property type="entry name" value="Ribosomal protein L2, domain 3"/>
    <property type="match status" value="1"/>
</dbReference>
<dbReference type="InterPro" id="IPR002171">
    <property type="entry name" value="Ribosomal_uL2"/>
</dbReference>
<dbReference type="Gene3D" id="2.40.50.140">
    <property type="entry name" value="Nucleic acid-binding proteins"/>
    <property type="match status" value="1"/>
</dbReference>
<dbReference type="EMBL" id="LT981265">
    <property type="protein sequence ID" value="SPC34877.1"/>
    <property type="molecule type" value="Genomic_DNA"/>
</dbReference>
<comment type="function">
    <text evidence="6">One of the primary rRNA binding proteins. Required for association of the 30S and 50S subunits to form the 70S ribosome, for tRNA binding and peptide bond formation. It has been suggested to have peptidyltransferase activity; this is somewhat controversial. Makes several contacts with the 16S rRNA in the 70S ribosome.</text>
</comment>
<keyword evidence="5 6" id="KW-0687">Ribonucleoprotein</keyword>
<dbReference type="InterPro" id="IPR022669">
    <property type="entry name" value="Ribosomal_uL2_C"/>
</dbReference>
<organism evidence="10 11">
    <name type="scientific">Candidatus Nitrosocaldus cavascurensis</name>
    <dbReference type="NCBI Taxonomy" id="2058097"/>
    <lineage>
        <taxon>Archaea</taxon>
        <taxon>Nitrososphaerota</taxon>
        <taxon>Nitrososphaeria</taxon>
        <taxon>Candidatus Nitrosocaldales</taxon>
        <taxon>Candidatus Nitrosocaldaceae</taxon>
        <taxon>Candidatus Nitrosocaldus</taxon>
    </lineage>
</organism>
<keyword evidence="4 6" id="KW-0689">Ribosomal protein</keyword>
<dbReference type="InterPro" id="IPR022666">
    <property type="entry name" value="Ribosomal_uL2_RNA-bd_dom"/>
</dbReference>
<comment type="subunit">
    <text evidence="6">Part of the 50S ribosomal subunit. Forms a bridge to the 30S subunit in the 70S ribosome.</text>
</comment>
<dbReference type="RefSeq" id="WP_103286551.1">
    <property type="nucleotide sequence ID" value="NZ_LT981265.1"/>
</dbReference>
<dbReference type="InterPro" id="IPR012340">
    <property type="entry name" value="NA-bd_OB-fold"/>
</dbReference>
<dbReference type="AlphaFoldDB" id="A0A2K5ATB7"/>
<evidence type="ECO:0000313" key="10">
    <source>
        <dbReference type="EMBL" id="SPC34877.1"/>
    </source>
</evidence>
<dbReference type="KEGG" id="ncv:NCAV_1714"/>
<proteinExistence type="inferred from homology"/>
<dbReference type="SUPFAM" id="SSF50104">
    <property type="entry name" value="Translation proteins SH3-like domain"/>
    <property type="match status" value="1"/>
</dbReference>
<sequence>MGKRILVQRRGKGGKQFQANSIGKIAPVGYPLYTDGEEHVGEVVDIVHETGRAAPLARIRLDDGRYCYIPALQGMHVGAKIRFNSQPQPLTVNSLGEIPDGTTVCLVERNVGDGGKLVRSAGSSAIVFSHSGSTVTLRMPSGKFITLDAKCRGVIGSIAGGGRLEKPFLKAGAKWYAMRARSKKWPIVRGVAMAAPFHPHGGGRHQHPGKQTSVARNAPPGRKVGHIAPRKTGRGRVKRGA</sequence>
<comment type="similarity">
    <text evidence="1 6">Belongs to the universal ribosomal protein uL2 family.</text>
</comment>
<feature type="domain" description="Large ribosomal subunit protein uL2 C-terminal" evidence="8">
    <location>
        <begin position="87"/>
        <end position="220"/>
    </location>
</feature>
<evidence type="ECO:0000259" key="9">
    <source>
        <dbReference type="SMART" id="SM01383"/>
    </source>
</evidence>
<dbReference type="SUPFAM" id="SSF50249">
    <property type="entry name" value="Nucleic acid-binding proteins"/>
    <property type="match status" value="1"/>
</dbReference>
<protein>
    <recommendedName>
        <fullName evidence="6">Large ribosomal subunit protein uL2</fullName>
    </recommendedName>
</protein>
<dbReference type="InterPro" id="IPR014722">
    <property type="entry name" value="Rib_uL2_dom2"/>
</dbReference>
<dbReference type="InterPro" id="IPR014726">
    <property type="entry name" value="Ribosomal_uL2_dom3"/>
</dbReference>
<name>A0A2K5ATB7_9ARCH</name>
<evidence type="ECO:0000256" key="1">
    <source>
        <dbReference type="ARBA" id="ARBA00005636"/>
    </source>
</evidence>
<dbReference type="GO" id="GO:0019843">
    <property type="term" value="F:rRNA binding"/>
    <property type="evidence" value="ECO:0007669"/>
    <property type="project" value="UniProtKB-UniRule"/>
</dbReference>
<evidence type="ECO:0000259" key="8">
    <source>
        <dbReference type="SMART" id="SM01382"/>
    </source>
</evidence>
<dbReference type="InterPro" id="IPR023672">
    <property type="entry name" value="Ribosomal_uL2_arc_euk"/>
</dbReference>
<dbReference type="HAMAP" id="MF_01320_A">
    <property type="entry name" value="Ribosomal_uL2_A"/>
    <property type="match status" value="1"/>
</dbReference>
<evidence type="ECO:0000313" key="11">
    <source>
        <dbReference type="Proteomes" id="UP000236248"/>
    </source>
</evidence>
<gene>
    <name evidence="10" type="primary">rpl2p</name>
    <name evidence="6" type="synonym">rpl2</name>
    <name evidence="10" type="ORF">NCAV_1714</name>
</gene>
<dbReference type="PANTHER" id="PTHR13691">
    <property type="entry name" value="RIBOSOMAL PROTEIN L2"/>
    <property type="match status" value="1"/>
</dbReference>
<dbReference type="SMART" id="SM01382">
    <property type="entry name" value="Ribosomal_L2_C"/>
    <property type="match status" value="1"/>
</dbReference>
<dbReference type="Pfam" id="PF03947">
    <property type="entry name" value="Ribosomal_L2_C"/>
    <property type="match status" value="1"/>
</dbReference>
<dbReference type="PANTHER" id="PTHR13691:SF16">
    <property type="entry name" value="LARGE RIBOSOMAL SUBUNIT PROTEIN UL2"/>
    <property type="match status" value="1"/>
</dbReference>
<evidence type="ECO:0000256" key="2">
    <source>
        <dbReference type="ARBA" id="ARBA00022730"/>
    </source>
</evidence>
<dbReference type="GO" id="GO:0022625">
    <property type="term" value="C:cytosolic large ribosomal subunit"/>
    <property type="evidence" value="ECO:0007669"/>
    <property type="project" value="TreeGrafter"/>
</dbReference>
<evidence type="ECO:0000256" key="7">
    <source>
        <dbReference type="SAM" id="MobiDB-lite"/>
    </source>
</evidence>
<dbReference type="InterPro" id="IPR008991">
    <property type="entry name" value="Translation_prot_SH3-like_sf"/>
</dbReference>
<dbReference type="Proteomes" id="UP000236248">
    <property type="component" value="Chromosome NCAV"/>
</dbReference>
<dbReference type="GO" id="GO:0003735">
    <property type="term" value="F:structural constituent of ribosome"/>
    <property type="evidence" value="ECO:0007669"/>
    <property type="project" value="InterPro"/>
</dbReference>
<dbReference type="NCBIfam" id="NF007180">
    <property type="entry name" value="PRK09612.1"/>
    <property type="match status" value="1"/>
</dbReference>
<evidence type="ECO:0000256" key="4">
    <source>
        <dbReference type="ARBA" id="ARBA00022980"/>
    </source>
</evidence>
<accession>A0A2K5ATB7</accession>
<feature type="compositionally biased region" description="Basic residues" evidence="7">
    <location>
        <begin position="223"/>
        <end position="241"/>
    </location>
</feature>
<reference evidence="11" key="1">
    <citation type="submission" date="2018-01" db="EMBL/GenBank/DDBJ databases">
        <authorList>
            <person name="Kerou L M."/>
        </authorList>
    </citation>
    <scope>NUCLEOTIDE SEQUENCE [LARGE SCALE GENOMIC DNA]</scope>
    <source>
        <strain evidence="11">SCU2</strain>
    </source>
</reference>
<keyword evidence="3 6" id="KW-0694">RNA-binding</keyword>
<evidence type="ECO:0000256" key="6">
    <source>
        <dbReference type="HAMAP-Rule" id="MF_01320"/>
    </source>
</evidence>
<feature type="region of interest" description="Disordered" evidence="7">
    <location>
        <begin position="199"/>
        <end position="241"/>
    </location>
</feature>
<dbReference type="FunFam" id="4.10.950.10:FF:000002">
    <property type="entry name" value="60S ribosomal protein L2"/>
    <property type="match status" value="1"/>
</dbReference>
<dbReference type="GO" id="GO:0002181">
    <property type="term" value="P:cytoplasmic translation"/>
    <property type="evidence" value="ECO:0007669"/>
    <property type="project" value="TreeGrafter"/>
</dbReference>
<dbReference type="PIRSF" id="PIRSF002158">
    <property type="entry name" value="Ribosomal_L2"/>
    <property type="match status" value="1"/>
</dbReference>
<dbReference type="Gene3D" id="2.30.30.30">
    <property type="match status" value="1"/>
</dbReference>
<keyword evidence="11" id="KW-1185">Reference proteome</keyword>
<keyword evidence="2 6" id="KW-0699">rRNA-binding</keyword>